<keyword evidence="4 6" id="KW-1133">Transmembrane helix</keyword>
<evidence type="ECO:0000313" key="8">
    <source>
        <dbReference type="EMBL" id="EKU94002.1"/>
    </source>
</evidence>
<dbReference type="Proteomes" id="UP000009875">
    <property type="component" value="Unassembled WGS sequence"/>
</dbReference>
<evidence type="ECO:0000256" key="5">
    <source>
        <dbReference type="ARBA" id="ARBA00023136"/>
    </source>
</evidence>
<protein>
    <recommendedName>
        <fullName evidence="7">MrpA C-terminal/MbhD domain-containing protein</fullName>
    </recommendedName>
</protein>
<dbReference type="Pfam" id="PF13244">
    <property type="entry name" value="MbhD"/>
    <property type="match status" value="1"/>
</dbReference>
<proteinExistence type="predicted"/>
<dbReference type="EMBL" id="AGXA01000007">
    <property type="protein sequence ID" value="EKU94002.1"/>
    <property type="molecule type" value="Genomic_DNA"/>
</dbReference>
<keyword evidence="3 6" id="KW-0812">Transmembrane</keyword>
<feature type="transmembrane region" description="Helical" evidence="6">
    <location>
        <begin position="44"/>
        <end position="68"/>
    </location>
</feature>
<dbReference type="PATRIC" id="fig|883081.3.peg.483"/>
<organism evidence="8 9">
    <name type="scientific">Alloiococcus otitis ATCC 51267</name>
    <dbReference type="NCBI Taxonomy" id="883081"/>
    <lineage>
        <taxon>Bacteria</taxon>
        <taxon>Bacillati</taxon>
        <taxon>Bacillota</taxon>
        <taxon>Bacilli</taxon>
        <taxon>Lactobacillales</taxon>
        <taxon>Carnobacteriaceae</taxon>
        <taxon>Alloiococcus</taxon>
    </lineage>
</organism>
<dbReference type="RefSeq" id="WP_003776993.1">
    <property type="nucleotide sequence ID" value="NZ_JH992957.1"/>
</dbReference>
<keyword evidence="5 6" id="KW-0472">Membrane</keyword>
<gene>
    <name evidence="8" type="ORF">HMPREF9698_00482</name>
</gene>
<sequence>MYEIILLISLVILAFVSVQAENLMRTVIYLEVFSLLMALAFLYYNAPDVALAETAIGVGLSTIIYLVAIKKVRVYDLVYIHEGIEHFDDSEIRAIQNTIVRPLEKFIEETVELEPQVTYTDQDVQALLDKDKHDIIIVNKEDLIYLYGYTNDQVFQDIVGNMYDILESIDDIRVVYRDQEVATNE</sequence>
<evidence type="ECO:0000256" key="1">
    <source>
        <dbReference type="ARBA" id="ARBA00004651"/>
    </source>
</evidence>
<evidence type="ECO:0000256" key="3">
    <source>
        <dbReference type="ARBA" id="ARBA00022692"/>
    </source>
</evidence>
<dbReference type="OrthoDB" id="37139at2"/>
<evidence type="ECO:0000313" key="9">
    <source>
        <dbReference type="Proteomes" id="UP000009875"/>
    </source>
</evidence>
<dbReference type="GO" id="GO:0005886">
    <property type="term" value="C:plasma membrane"/>
    <property type="evidence" value="ECO:0007669"/>
    <property type="project" value="UniProtKB-SubCell"/>
</dbReference>
<evidence type="ECO:0000256" key="6">
    <source>
        <dbReference type="SAM" id="Phobius"/>
    </source>
</evidence>
<feature type="domain" description="MrpA C-terminal/MbhD" evidence="7">
    <location>
        <begin position="10"/>
        <end position="73"/>
    </location>
</feature>
<evidence type="ECO:0000256" key="2">
    <source>
        <dbReference type="ARBA" id="ARBA00022475"/>
    </source>
</evidence>
<reference evidence="8 9" key="1">
    <citation type="submission" date="2012-09" db="EMBL/GenBank/DDBJ databases">
        <title>The Genome Sequence of Alloiococcus otitis ATCC 51267.</title>
        <authorList>
            <consortium name="The Broad Institute Genome Sequencing Platform"/>
            <person name="Earl A."/>
            <person name="Ward D."/>
            <person name="Feldgarden M."/>
            <person name="Gevers D."/>
            <person name="Huys G."/>
            <person name="Walker B."/>
            <person name="Young S.K."/>
            <person name="Zeng Q."/>
            <person name="Gargeya S."/>
            <person name="Fitzgerald M."/>
            <person name="Haas B."/>
            <person name="Abouelleil A."/>
            <person name="Alvarado L."/>
            <person name="Arachchi H.M."/>
            <person name="Berlin A.M."/>
            <person name="Chapman S.B."/>
            <person name="Goldberg J."/>
            <person name="Griggs A."/>
            <person name="Gujja S."/>
            <person name="Hansen M."/>
            <person name="Howarth C."/>
            <person name="Imamovic A."/>
            <person name="Larimer J."/>
            <person name="McCowen C."/>
            <person name="Montmayeur A."/>
            <person name="Murphy C."/>
            <person name="Neiman D."/>
            <person name="Pearson M."/>
            <person name="Priest M."/>
            <person name="Roberts A."/>
            <person name="Saif S."/>
            <person name="Shea T."/>
            <person name="Sisk P."/>
            <person name="Sykes S."/>
            <person name="Wortman J."/>
            <person name="Nusbaum C."/>
            <person name="Birren B."/>
        </authorList>
    </citation>
    <scope>NUCLEOTIDE SEQUENCE [LARGE SCALE GENOMIC DNA]</scope>
    <source>
        <strain evidence="8 9">ATCC 51267</strain>
    </source>
</reference>
<keyword evidence="2" id="KW-1003">Cell membrane</keyword>
<dbReference type="HOGENOM" id="CLU_125928_0_0_9"/>
<name>K9ESS4_9LACT</name>
<comment type="caution">
    <text evidence="8">The sequence shown here is derived from an EMBL/GenBank/DDBJ whole genome shotgun (WGS) entry which is preliminary data.</text>
</comment>
<evidence type="ECO:0000256" key="4">
    <source>
        <dbReference type="ARBA" id="ARBA00022989"/>
    </source>
</evidence>
<keyword evidence="9" id="KW-1185">Reference proteome</keyword>
<evidence type="ECO:0000259" key="7">
    <source>
        <dbReference type="Pfam" id="PF13244"/>
    </source>
</evidence>
<dbReference type="eggNOG" id="COG1563">
    <property type="taxonomic scope" value="Bacteria"/>
</dbReference>
<dbReference type="InterPro" id="IPR025383">
    <property type="entry name" value="MrpA_C/MbhD"/>
</dbReference>
<dbReference type="STRING" id="883081.HMPREF9698_00482"/>
<dbReference type="AlphaFoldDB" id="K9ESS4"/>
<comment type="subcellular location">
    <subcellularLocation>
        <location evidence="1">Cell membrane</location>
        <topology evidence="1">Multi-pass membrane protein</topology>
    </subcellularLocation>
</comment>
<accession>K9ESS4</accession>